<organism evidence="2 3">
    <name type="scientific">Natronoarchaeum philippinense</name>
    <dbReference type="NCBI Taxonomy" id="558529"/>
    <lineage>
        <taxon>Archaea</taxon>
        <taxon>Methanobacteriati</taxon>
        <taxon>Methanobacteriota</taxon>
        <taxon>Stenosarchaea group</taxon>
        <taxon>Halobacteria</taxon>
        <taxon>Halobacteriales</taxon>
        <taxon>Natronoarchaeaceae</taxon>
    </lineage>
</organism>
<accession>A0A285NRB9</accession>
<feature type="compositionally biased region" description="Low complexity" evidence="1">
    <location>
        <begin position="53"/>
        <end position="70"/>
    </location>
</feature>
<keyword evidence="3" id="KW-1185">Reference proteome</keyword>
<feature type="region of interest" description="Disordered" evidence="1">
    <location>
        <begin position="27"/>
        <end position="87"/>
    </location>
</feature>
<feature type="compositionally biased region" description="Polar residues" evidence="1">
    <location>
        <begin position="75"/>
        <end position="86"/>
    </location>
</feature>
<evidence type="ECO:0000256" key="1">
    <source>
        <dbReference type="SAM" id="MobiDB-lite"/>
    </source>
</evidence>
<sequence length="192" mass="19282">MKRRALLRQLGGVGVATALAGCVADRPAAEDGTAEPGTQPAVTDGGNDTESHGNGNESDGDAADAGASTDPPSLAGTQIETTGTDSEATHEAVVTFDEGSVTVDGTITAPTPCHDAAVQRAAYDESGDKLRFVVETVQTDTDMLCTQVISGVAYTLTAEFDGGLPGNVVVVHEGASETTTVANVTAGDADSE</sequence>
<dbReference type="RefSeq" id="WP_097008463.1">
    <property type="nucleotide sequence ID" value="NZ_OBEJ01000002.1"/>
</dbReference>
<gene>
    <name evidence="2" type="ORF">SAMN06269185_1482</name>
</gene>
<protein>
    <submittedName>
        <fullName evidence="2">Uncharacterized protein</fullName>
    </submittedName>
</protein>
<dbReference type="EMBL" id="OBEJ01000002">
    <property type="protein sequence ID" value="SNZ12074.1"/>
    <property type="molecule type" value="Genomic_DNA"/>
</dbReference>
<dbReference type="AlphaFoldDB" id="A0A285NRB9"/>
<evidence type="ECO:0000313" key="3">
    <source>
        <dbReference type="Proteomes" id="UP000219453"/>
    </source>
</evidence>
<proteinExistence type="predicted"/>
<evidence type="ECO:0000313" key="2">
    <source>
        <dbReference type="EMBL" id="SNZ12074.1"/>
    </source>
</evidence>
<name>A0A285NRB9_NATPI</name>
<dbReference type="PROSITE" id="PS51257">
    <property type="entry name" value="PROKAR_LIPOPROTEIN"/>
    <property type="match status" value="1"/>
</dbReference>
<dbReference type="Proteomes" id="UP000219453">
    <property type="component" value="Unassembled WGS sequence"/>
</dbReference>
<reference evidence="2 3" key="1">
    <citation type="submission" date="2017-09" db="EMBL/GenBank/DDBJ databases">
        <authorList>
            <person name="Ehlers B."/>
            <person name="Leendertz F.H."/>
        </authorList>
    </citation>
    <scope>NUCLEOTIDE SEQUENCE [LARGE SCALE GENOMIC DNA]</scope>
    <source>
        <strain evidence="2 3">DSM 27208</strain>
    </source>
</reference>
<dbReference type="OrthoDB" id="313543at2157"/>